<reference evidence="6" key="1">
    <citation type="submission" date="2015-06" db="UniProtKB">
        <authorList>
            <consortium name="EnsemblPlants"/>
        </authorList>
    </citation>
    <scope>IDENTIFICATION</scope>
</reference>
<organism evidence="6">
    <name type="scientific">Aegilops tauschii</name>
    <name type="common">Tausch's goatgrass</name>
    <name type="synonym">Aegilops squarrosa</name>
    <dbReference type="NCBI Taxonomy" id="37682"/>
    <lineage>
        <taxon>Eukaryota</taxon>
        <taxon>Viridiplantae</taxon>
        <taxon>Streptophyta</taxon>
        <taxon>Embryophyta</taxon>
        <taxon>Tracheophyta</taxon>
        <taxon>Spermatophyta</taxon>
        <taxon>Magnoliopsida</taxon>
        <taxon>Liliopsida</taxon>
        <taxon>Poales</taxon>
        <taxon>Poaceae</taxon>
        <taxon>BOP clade</taxon>
        <taxon>Pooideae</taxon>
        <taxon>Triticodae</taxon>
        <taxon>Triticeae</taxon>
        <taxon>Triticinae</taxon>
        <taxon>Aegilops</taxon>
    </lineage>
</organism>
<accession>M8D884</accession>
<proteinExistence type="predicted"/>
<dbReference type="InterPro" id="IPR055414">
    <property type="entry name" value="LRR_R13L4/SHOC2-like"/>
</dbReference>
<name>M8D884_AEGTA</name>
<dbReference type="Pfam" id="PF23598">
    <property type="entry name" value="LRR_14"/>
    <property type="match status" value="1"/>
</dbReference>
<dbReference type="SUPFAM" id="SSF52540">
    <property type="entry name" value="P-loop containing nucleoside triphosphate hydrolases"/>
    <property type="match status" value="1"/>
</dbReference>
<dbReference type="Gene3D" id="1.10.10.10">
    <property type="entry name" value="Winged helix-like DNA-binding domain superfamily/Winged helix DNA-binding domain"/>
    <property type="match status" value="1"/>
</dbReference>
<dbReference type="PANTHER" id="PTHR23155:SF901">
    <property type="entry name" value="DISEASE RESISTANCE PROTEIN RPM1"/>
    <property type="match status" value="1"/>
</dbReference>
<dbReference type="GO" id="GO:0002758">
    <property type="term" value="P:innate immune response-activating signaling pathway"/>
    <property type="evidence" value="ECO:0007669"/>
    <property type="project" value="UniProtKB-ARBA"/>
</dbReference>
<dbReference type="InterPro" id="IPR002182">
    <property type="entry name" value="NB-ARC"/>
</dbReference>
<dbReference type="InterPro" id="IPR058922">
    <property type="entry name" value="WHD_DRP"/>
</dbReference>
<dbReference type="Gene3D" id="3.80.10.10">
    <property type="entry name" value="Ribonuclease Inhibitor"/>
    <property type="match status" value="1"/>
</dbReference>
<evidence type="ECO:0000259" key="3">
    <source>
        <dbReference type="Pfam" id="PF00931"/>
    </source>
</evidence>
<dbReference type="GO" id="GO:0042742">
    <property type="term" value="P:defense response to bacterium"/>
    <property type="evidence" value="ECO:0007669"/>
    <property type="project" value="UniProtKB-ARBA"/>
</dbReference>
<feature type="domain" description="NB-ARC" evidence="3">
    <location>
        <begin position="165"/>
        <end position="248"/>
    </location>
</feature>
<dbReference type="PRINTS" id="PR00364">
    <property type="entry name" value="DISEASERSIST"/>
</dbReference>
<sequence length="984" mass="112322">MQTLNIVKVILVVVNVGYHAKPNGHARKTSLRGRCRATRRGRYTKAALQELSYQLENKIDDWMLVYSFHGTYYKDGIKKRVRKLSRVFPDKIHYQIAKDVKGIKLQLKEILDGYERHKIKEILDGYERHKTEACSSSRSIKLDPRYCMIHKDATELVGVDGPRNDLVNWLIKQEGESAHQQKVVSIVGCAGLGKTTIAKQVYDKFGINFEYRAFVSVTRCPDIKKILNCILCQLHNREYSCNETEDSEYSCDEIEDSEYSCDEIEEIEDSQYSCDEIEEIEDSEYSCDEIKEIEDSEYSCDENQYSELTHQIREFLQDKSSALLCYIVEFSFTRLQYMYSDVFECISSNSKQQQTSRDMGCVGQQCVADRVKGQSKECCLSNGNLVYKMQPLSIGDSRKLFFKGIFGCEKCPSDFEKVSDDILKKCEGLPLAINAISSLLSTGKTKEEWYQVRSSICCAQGKNSDIDAMNYILSLSYLDLPHHLRYCLLYLTMFPEDYRVEMGHLVHSWISEGLIRGEYQEDLVELGYAYLVELTNRSLIESVGMQYDGKARFYRVHRVILDFLVSRSAEENFCTLSGNPSKPDRRVHRLSLFGNENPSCVAQLDLSHARSLGVFGHSGQLPSFVKSHALRVLDLQDCPELGNHHVKDIERHPLLRYLNISGTDITELPIQIGDLGFLETLDASFTEFVEMPGSITRLRRLKRLFVSDETKLPDEIGNMCLQELGDINAFNQSVNFLNELGKLMDLRKLSIIWDTNGIPRFGKRSYKEKKFVSSLCKLDQMGLRTLCVTFYLREKDGFIGHPFLPALNSIREVYLRRGRMCWINKWLLSLANLEKLYISGGDEIEQDDLRTVGSIPTLVEFKLYSGCLGPIIISSGFEQLERLELKFSFSQLTFEVGAMPNLKKLDLHVYLSKFKSVGAGFDFGIQHLSSLASVSIVIFCEGVSAAYVEAAEGAFKSMVNGHPNPNRPILEMTRESADFMSQDE</sequence>
<dbReference type="GO" id="GO:0043531">
    <property type="term" value="F:ADP binding"/>
    <property type="evidence" value="ECO:0007669"/>
    <property type="project" value="InterPro"/>
</dbReference>
<dbReference type="AlphaFoldDB" id="M8D884"/>
<feature type="domain" description="Disease resistance R13L4/SHOC-2-like LRR" evidence="5">
    <location>
        <begin position="608"/>
        <end position="964"/>
    </location>
</feature>
<evidence type="ECO:0000259" key="4">
    <source>
        <dbReference type="Pfam" id="PF23559"/>
    </source>
</evidence>
<dbReference type="InterPro" id="IPR042197">
    <property type="entry name" value="Apaf_helical"/>
</dbReference>
<dbReference type="PANTHER" id="PTHR23155">
    <property type="entry name" value="DISEASE RESISTANCE PROTEIN RP"/>
    <property type="match status" value="1"/>
</dbReference>
<dbReference type="InterPro" id="IPR036388">
    <property type="entry name" value="WH-like_DNA-bd_sf"/>
</dbReference>
<dbReference type="EnsemblPlants" id="EMT32706">
    <property type="protein sequence ID" value="EMT32706"/>
    <property type="gene ID" value="F775_21037"/>
</dbReference>
<dbReference type="InterPro" id="IPR032675">
    <property type="entry name" value="LRR_dom_sf"/>
</dbReference>
<dbReference type="FunFam" id="1.10.10.10:FF:000322">
    <property type="entry name" value="Probable disease resistance protein At1g63360"/>
    <property type="match status" value="1"/>
</dbReference>
<dbReference type="Pfam" id="PF00931">
    <property type="entry name" value="NB-ARC"/>
    <property type="match status" value="1"/>
</dbReference>
<dbReference type="Pfam" id="PF23559">
    <property type="entry name" value="WHD_DRP"/>
    <property type="match status" value="1"/>
</dbReference>
<keyword evidence="1" id="KW-0677">Repeat</keyword>
<dbReference type="Gene3D" id="3.40.50.300">
    <property type="entry name" value="P-loop containing nucleotide triphosphate hydrolases"/>
    <property type="match status" value="1"/>
</dbReference>
<dbReference type="ExpressionAtlas" id="M8D884">
    <property type="expression patterns" value="baseline"/>
</dbReference>
<dbReference type="GO" id="GO:0009626">
    <property type="term" value="P:plant-type hypersensitive response"/>
    <property type="evidence" value="ECO:0007669"/>
    <property type="project" value="UniProtKB-ARBA"/>
</dbReference>
<evidence type="ECO:0000256" key="1">
    <source>
        <dbReference type="ARBA" id="ARBA00022737"/>
    </source>
</evidence>
<feature type="domain" description="Disease resistance protein winged helix" evidence="4">
    <location>
        <begin position="493"/>
        <end position="563"/>
    </location>
</feature>
<evidence type="ECO:0000256" key="2">
    <source>
        <dbReference type="ARBA" id="ARBA00022821"/>
    </source>
</evidence>
<dbReference type="Gene3D" id="1.10.8.430">
    <property type="entry name" value="Helical domain of apoptotic protease-activating factors"/>
    <property type="match status" value="1"/>
</dbReference>
<dbReference type="InterPro" id="IPR044974">
    <property type="entry name" value="Disease_R_plants"/>
</dbReference>
<keyword evidence="2" id="KW-0611">Plant defense</keyword>
<evidence type="ECO:0000313" key="6">
    <source>
        <dbReference type="EnsemblPlants" id="EMT32706"/>
    </source>
</evidence>
<dbReference type="SUPFAM" id="SSF52047">
    <property type="entry name" value="RNI-like"/>
    <property type="match status" value="1"/>
</dbReference>
<protein>
    <submittedName>
        <fullName evidence="6">Disease resistance protein RPM1</fullName>
    </submittedName>
</protein>
<dbReference type="InterPro" id="IPR027417">
    <property type="entry name" value="P-loop_NTPase"/>
</dbReference>
<evidence type="ECO:0000259" key="5">
    <source>
        <dbReference type="Pfam" id="PF23598"/>
    </source>
</evidence>